<dbReference type="Gene3D" id="3.40.50.2020">
    <property type="match status" value="1"/>
</dbReference>
<dbReference type="Proteomes" id="UP000034457">
    <property type="component" value="Unassembled WGS sequence"/>
</dbReference>
<dbReference type="InterPro" id="IPR000836">
    <property type="entry name" value="PRTase_dom"/>
</dbReference>
<dbReference type="UniPathway" id="UPA00070">
    <property type="reaction ID" value="UER00119"/>
</dbReference>
<accession>A0A0G0BUH3</accession>
<evidence type="ECO:0000259" key="7">
    <source>
        <dbReference type="Pfam" id="PF00156"/>
    </source>
</evidence>
<comment type="caution">
    <text evidence="8">The sequence shown here is derived from an EMBL/GenBank/DDBJ whole genome shotgun (WGS) entry which is preliminary data.</text>
</comment>
<keyword evidence="3 6" id="KW-0328">Glycosyltransferase</keyword>
<comment type="subunit">
    <text evidence="6">Homodimer.</text>
</comment>
<dbReference type="EC" id="2.4.2.10" evidence="2 6"/>
<dbReference type="STRING" id="1618478.UR68_C0009G0014"/>
<evidence type="ECO:0000256" key="5">
    <source>
        <dbReference type="ARBA" id="ARBA00022975"/>
    </source>
</evidence>
<keyword evidence="4 6" id="KW-0808">Transferase</keyword>
<dbReference type="EMBL" id="LBQC01000009">
    <property type="protein sequence ID" value="KKP73069.1"/>
    <property type="molecule type" value="Genomic_DNA"/>
</dbReference>
<gene>
    <name evidence="6" type="primary">pyrE</name>
    <name evidence="8" type="ORF">UR68_C0009G0014</name>
</gene>
<feature type="binding site" description="in other chain" evidence="6">
    <location>
        <position position="97"/>
    </location>
    <ligand>
        <name>5-phospho-alpha-D-ribose 1-diphosphate</name>
        <dbReference type="ChEBI" id="CHEBI:58017"/>
        <note>ligand shared between dimeric partners</note>
    </ligand>
</feature>
<comment type="pathway">
    <text evidence="1 6">Pyrimidine metabolism; UMP biosynthesis via de novo pathway; UMP from orotate: step 1/2.</text>
</comment>
<dbReference type="AlphaFoldDB" id="A0A0G0BUH3"/>
<keyword evidence="5 6" id="KW-0665">Pyrimidine biosynthesis</keyword>
<evidence type="ECO:0000313" key="9">
    <source>
        <dbReference type="Proteomes" id="UP000034457"/>
    </source>
</evidence>
<comment type="similarity">
    <text evidence="6">Belongs to the purine/pyrimidine phosphoribosyltransferase family. PyrE subfamily.</text>
</comment>
<evidence type="ECO:0000313" key="8">
    <source>
        <dbReference type="EMBL" id="KKP73069.1"/>
    </source>
</evidence>
<feature type="binding site" evidence="6">
    <location>
        <position position="154"/>
    </location>
    <ligand>
        <name>orotate</name>
        <dbReference type="ChEBI" id="CHEBI:30839"/>
    </ligand>
</feature>
<dbReference type="GO" id="GO:0004588">
    <property type="term" value="F:orotate phosphoribosyltransferase activity"/>
    <property type="evidence" value="ECO:0007669"/>
    <property type="project" value="UniProtKB-UniRule"/>
</dbReference>
<dbReference type="Pfam" id="PF00156">
    <property type="entry name" value="Pribosyltran"/>
    <property type="match status" value="1"/>
</dbReference>
<dbReference type="GO" id="GO:0000287">
    <property type="term" value="F:magnesium ion binding"/>
    <property type="evidence" value="ECO:0007669"/>
    <property type="project" value="UniProtKB-UniRule"/>
</dbReference>
<comment type="function">
    <text evidence="6">Catalyzes the transfer of a ribosyl phosphate group from 5-phosphoribose 1-diphosphate to orotate, leading to the formation of orotidine monophosphate (OMP).</text>
</comment>
<dbReference type="CDD" id="cd06223">
    <property type="entry name" value="PRTases_typeI"/>
    <property type="match status" value="1"/>
</dbReference>
<feature type="domain" description="Phosphoribosyltransferase" evidence="7">
    <location>
        <begin position="36"/>
        <end position="153"/>
    </location>
</feature>
<comment type="caution">
    <text evidence="6">Lacks conserved residue(s) required for the propagation of feature annotation.</text>
</comment>
<evidence type="ECO:0000256" key="1">
    <source>
        <dbReference type="ARBA" id="ARBA00004889"/>
    </source>
</evidence>
<dbReference type="GO" id="GO:0044205">
    <property type="term" value="P:'de novo' UMP biosynthetic process"/>
    <property type="evidence" value="ECO:0007669"/>
    <property type="project" value="UniProtKB-UniRule"/>
</dbReference>
<evidence type="ECO:0000256" key="6">
    <source>
        <dbReference type="HAMAP-Rule" id="MF_01208"/>
    </source>
</evidence>
<name>A0A0G0BUH3_9BACT</name>
<proteinExistence type="inferred from homology"/>
<evidence type="ECO:0000256" key="2">
    <source>
        <dbReference type="ARBA" id="ARBA00011971"/>
    </source>
</evidence>
<evidence type="ECO:0000256" key="3">
    <source>
        <dbReference type="ARBA" id="ARBA00022676"/>
    </source>
</evidence>
<comment type="catalytic activity">
    <reaction evidence="6">
        <text>orotidine 5'-phosphate + diphosphate = orotate + 5-phospho-alpha-D-ribose 1-diphosphate</text>
        <dbReference type="Rhea" id="RHEA:10380"/>
        <dbReference type="ChEBI" id="CHEBI:30839"/>
        <dbReference type="ChEBI" id="CHEBI:33019"/>
        <dbReference type="ChEBI" id="CHEBI:57538"/>
        <dbReference type="ChEBI" id="CHEBI:58017"/>
        <dbReference type="EC" id="2.4.2.10"/>
    </reaction>
</comment>
<protein>
    <recommendedName>
        <fullName evidence="2 6">Orotate phosphoribosyltransferase</fullName>
        <shortName evidence="6">OPRT</shortName>
        <shortName evidence="6">OPRTase</shortName>
        <ecNumber evidence="2 6">2.4.2.10</ecNumber>
    </recommendedName>
</protein>
<comment type="cofactor">
    <cofactor evidence="6">
        <name>Mg(2+)</name>
        <dbReference type="ChEBI" id="CHEBI:18420"/>
    </cofactor>
</comment>
<dbReference type="PANTHER" id="PTHR19278">
    <property type="entry name" value="OROTATE PHOSPHORIBOSYLTRANSFERASE"/>
    <property type="match status" value="1"/>
</dbReference>
<dbReference type="GO" id="GO:0019856">
    <property type="term" value="P:pyrimidine nucleobase biosynthetic process"/>
    <property type="evidence" value="ECO:0007669"/>
    <property type="project" value="TreeGrafter"/>
</dbReference>
<dbReference type="SUPFAM" id="SSF53271">
    <property type="entry name" value="PRTase-like"/>
    <property type="match status" value="1"/>
</dbReference>
<reference evidence="8 9" key="1">
    <citation type="journal article" date="2015" name="Nature">
        <title>rRNA introns, odd ribosomes, and small enigmatic genomes across a large radiation of phyla.</title>
        <authorList>
            <person name="Brown C.T."/>
            <person name="Hug L.A."/>
            <person name="Thomas B.C."/>
            <person name="Sharon I."/>
            <person name="Castelle C.J."/>
            <person name="Singh A."/>
            <person name="Wilkins M.J."/>
            <person name="Williams K.H."/>
            <person name="Banfield J.F."/>
        </authorList>
    </citation>
    <scope>NUCLEOTIDE SEQUENCE [LARGE SCALE GENOMIC DNA]</scope>
</reference>
<dbReference type="PANTHER" id="PTHR19278:SF9">
    <property type="entry name" value="URIDINE 5'-MONOPHOSPHATE SYNTHASE"/>
    <property type="match status" value="1"/>
</dbReference>
<dbReference type="InterPro" id="IPR023031">
    <property type="entry name" value="OPRT"/>
</dbReference>
<dbReference type="HAMAP" id="MF_01208">
    <property type="entry name" value="PyrE"/>
    <property type="match status" value="1"/>
</dbReference>
<evidence type="ECO:0000256" key="4">
    <source>
        <dbReference type="ARBA" id="ARBA00022679"/>
    </source>
</evidence>
<keyword evidence="6" id="KW-0460">Magnesium</keyword>
<feature type="binding site" description="in other chain" evidence="6">
    <location>
        <begin position="122"/>
        <end position="130"/>
    </location>
    <ligand>
        <name>5-phospho-alpha-D-ribose 1-diphosphate</name>
        <dbReference type="ChEBI" id="CHEBI:58017"/>
        <note>ligand shared between dimeric partners</note>
    </ligand>
</feature>
<organism evidence="8 9">
    <name type="scientific">Candidatus Roizmanbacteria bacterium GW2011_GWA2_35_19</name>
    <dbReference type="NCBI Taxonomy" id="1618478"/>
    <lineage>
        <taxon>Bacteria</taxon>
        <taxon>Candidatus Roizmaniibacteriota</taxon>
    </lineage>
</organism>
<dbReference type="InterPro" id="IPR029057">
    <property type="entry name" value="PRTase-like"/>
</dbReference>
<sequence>MKKKVIKILKKVGAILTNDHFVLTSGRHTNAYINPDKILPHPEICEQLSKMIAQKYKNQDIEIVIGPAYGGIIFSQWVAYHLSKINKKKILSIFTEKSPEKHQLLERGFDKLIKNKKVLIVEDITATGSSVIKVIKSSKKAGAIIKGIGVIVNRDPKNVTSTIFEGIPFTSLVVFEIKSYNERDCPYCIKKIPINIFIGHGKSYLERHKK</sequence>